<accession>A0A2I0J7E5</accession>
<evidence type="ECO:0000313" key="2">
    <source>
        <dbReference type="EMBL" id="PKI52159.1"/>
    </source>
</evidence>
<proteinExistence type="predicted"/>
<dbReference type="Proteomes" id="UP000233551">
    <property type="component" value="Unassembled WGS sequence"/>
</dbReference>
<feature type="region of interest" description="Disordered" evidence="1">
    <location>
        <begin position="125"/>
        <end position="147"/>
    </location>
</feature>
<comment type="caution">
    <text evidence="2">The sequence shown here is derived from an EMBL/GenBank/DDBJ whole genome shotgun (WGS) entry which is preliminary data.</text>
</comment>
<sequence length="175" mass="19173">MTLSKVHRRIDIAIGMLRPGQGAGIRDLEGADNFSVEVQKCQFPGEKLIPNVRYGHALQDCTGRLNNSGNKRPPQSPRGVPWLPKAADLAQNSIGSLRDDVRPDLCQSGLSTLPVGSVATIQVCSSQNSPNPTHQRSNPTLEGPIPPLETRYDHPRLRGARTFILLLCLWSFKGF</sequence>
<dbReference type="EMBL" id="PGOL01001969">
    <property type="protein sequence ID" value="PKI52159.1"/>
    <property type="molecule type" value="Genomic_DNA"/>
</dbReference>
<feature type="compositionally biased region" description="Polar residues" evidence="1">
    <location>
        <begin position="125"/>
        <end position="140"/>
    </location>
</feature>
<name>A0A2I0J7E5_PUNGR</name>
<gene>
    <name evidence="2" type="ORF">CRG98_027455</name>
</gene>
<evidence type="ECO:0000313" key="3">
    <source>
        <dbReference type="Proteomes" id="UP000233551"/>
    </source>
</evidence>
<keyword evidence="3" id="KW-1185">Reference proteome</keyword>
<organism evidence="2 3">
    <name type="scientific">Punica granatum</name>
    <name type="common">Pomegranate</name>
    <dbReference type="NCBI Taxonomy" id="22663"/>
    <lineage>
        <taxon>Eukaryota</taxon>
        <taxon>Viridiplantae</taxon>
        <taxon>Streptophyta</taxon>
        <taxon>Embryophyta</taxon>
        <taxon>Tracheophyta</taxon>
        <taxon>Spermatophyta</taxon>
        <taxon>Magnoliopsida</taxon>
        <taxon>eudicotyledons</taxon>
        <taxon>Gunneridae</taxon>
        <taxon>Pentapetalae</taxon>
        <taxon>rosids</taxon>
        <taxon>malvids</taxon>
        <taxon>Myrtales</taxon>
        <taxon>Lythraceae</taxon>
        <taxon>Punica</taxon>
    </lineage>
</organism>
<protein>
    <submittedName>
        <fullName evidence="2">Uncharacterized protein</fullName>
    </submittedName>
</protein>
<evidence type="ECO:0000256" key="1">
    <source>
        <dbReference type="SAM" id="MobiDB-lite"/>
    </source>
</evidence>
<reference evidence="2 3" key="1">
    <citation type="submission" date="2017-11" db="EMBL/GenBank/DDBJ databases">
        <title>De-novo sequencing of pomegranate (Punica granatum L.) genome.</title>
        <authorList>
            <person name="Akparov Z."/>
            <person name="Amiraslanov A."/>
            <person name="Hajiyeva S."/>
            <person name="Abbasov M."/>
            <person name="Kaur K."/>
            <person name="Hamwieh A."/>
            <person name="Solovyev V."/>
            <person name="Salamov A."/>
            <person name="Braich B."/>
            <person name="Kosarev P."/>
            <person name="Mahmoud A."/>
            <person name="Hajiyev E."/>
            <person name="Babayeva S."/>
            <person name="Izzatullayeva V."/>
            <person name="Mammadov A."/>
            <person name="Mammadov A."/>
            <person name="Sharifova S."/>
            <person name="Ojaghi J."/>
            <person name="Eynullazada K."/>
            <person name="Bayramov B."/>
            <person name="Abdulazimova A."/>
            <person name="Shahmuradov I."/>
        </authorList>
    </citation>
    <scope>NUCLEOTIDE SEQUENCE [LARGE SCALE GENOMIC DNA]</scope>
    <source>
        <strain evidence="3">cv. AG2017</strain>
        <tissue evidence="2">Leaf</tissue>
    </source>
</reference>
<dbReference type="AlphaFoldDB" id="A0A2I0J7E5"/>